<comment type="caution">
    <text evidence="14">The sequence shown here is derived from an EMBL/GenBank/DDBJ whole genome shotgun (WGS) entry which is preliminary data.</text>
</comment>
<evidence type="ECO:0000256" key="10">
    <source>
        <dbReference type="ARBA" id="ARBA00023004"/>
    </source>
</evidence>
<evidence type="ECO:0000256" key="12">
    <source>
        <dbReference type="ARBA" id="ARBA00023136"/>
    </source>
</evidence>
<organism evidence="14 15">
    <name type="scientific">Marasmius tenuissimus</name>
    <dbReference type="NCBI Taxonomy" id="585030"/>
    <lineage>
        <taxon>Eukaryota</taxon>
        <taxon>Fungi</taxon>
        <taxon>Dikarya</taxon>
        <taxon>Basidiomycota</taxon>
        <taxon>Agaricomycotina</taxon>
        <taxon>Agaricomycetes</taxon>
        <taxon>Agaricomycetidae</taxon>
        <taxon>Agaricales</taxon>
        <taxon>Marasmiineae</taxon>
        <taxon>Marasmiaceae</taxon>
        <taxon>Marasmius</taxon>
    </lineage>
</organism>
<comment type="subcellular location">
    <subcellularLocation>
        <location evidence="2">Membrane</location>
    </subcellularLocation>
</comment>
<dbReference type="PANTHER" id="PTHR24305:SF166">
    <property type="entry name" value="CYTOCHROME P450 12A4, MITOCHONDRIAL-RELATED"/>
    <property type="match status" value="1"/>
</dbReference>
<dbReference type="InterPro" id="IPR050121">
    <property type="entry name" value="Cytochrome_P450_monoxygenase"/>
</dbReference>
<evidence type="ECO:0000256" key="5">
    <source>
        <dbReference type="ARBA" id="ARBA00022617"/>
    </source>
</evidence>
<evidence type="ECO:0000256" key="11">
    <source>
        <dbReference type="ARBA" id="ARBA00023033"/>
    </source>
</evidence>
<evidence type="ECO:0000313" key="14">
    <source>
        <dbReference type="EMBL" id="KAL0058003.1"/>
    </source>
</evidence>
<evidence type="ECO:0000256" key="9">
    <source>
        <dbReference type="ARBA" id="ARBA00023002"/>
    </source>
</evidence>
<proteinExistence type="inferred from homology"/>
<dbReference type="PANTHER" id="PTHR24305">
    <property type="entry name" value="CYTOCHROME P450"/>
    <property type="match status" value="1"/>
</dbReference>
<accession>A0ABR2Z9M5</accession>
<name>A0ABR2Z9M5_9AGAR</name>
<evidence type="ECO:0000256" key="7">
    <source>
        <dbReference type="ARBA" id="ARBA00022723"/>
    </source>
</evidence>
<dbReference type="PRINTS" id="PR00385">
    <property type="entry name" value="P450"/>
</dbReference>
<keyword evidence="8" id="KW-1133">Transmembrane helix</keyword>
<keyword evidence="15" id="KW-1185">Reference proteome</keyword>
<evidence type="ECO:0000256" key="4">
    <source>
        <dbReference type="ARBA" id="ARBA00010617"/>
    </source>
</evidence>
<evidence type="ECO:0000256" key="6">
    <source>
        <dbReference type="ARBA" id="ARBA00022692"/>
    </source>
</evidence>
<dbReference type="InterPro" id="IPR017972">
    <property type="entry name" value="Cyt_P450_CS"/>
</dbReference>
<dbReference type="InterPro" id="IPR036396">
    <property type="entry name" value="Cyt_P450_sf"/>
</dbReference>
<dbReference type="Proteomes" id="UP001437256">
    <property type="component" value="Unassembled WGS sequence"/>
</dbReference>
<evidence type="ECO:0000313" key="15">
    <source>
        <dbReference type="Proteomes" id="UP001437256"/>
    </source>
</evidence>
<sequence>MTPARQLSAVDVVVASAAIFLVHRILKHYRSRSNRGNVTPLDGPSSKNWIFGKTKELQTSEDVGKLYEDWATEYGSVYKVPTSLGTEKIMLLDPKAISHFYSKETFVYIGTPLAKQFIARFFGKGLLWAEGESHRRQRKALTPAFSNAAIRRLTAVFYDSAYKVAPMNQESRTATDPRTQLKTHWDAKLENHPDGDIIEVQEWMNHVALDSIGIAGFSHDFGSLDGKPSAVVEAFESLGQTPDSKIGLLLFLLSFVFPALVNIPTKRNQRLLELRRTMGGIADELLDRSRKGDLGGEDKSIIGLLIKAESTEQDGDLHMTPDEVLAQPISDFIPFQMNVLLLAGYETTSISLTWTLIELSKAPEKQDQLRKELLETKGGQDAEWDELTAADKYPYLDAVVHEILRLHPPLVETSRVASEPDIIPLSQPLLTKHGEVTSIAVAKGDNISAPISCMNRSELVWGKRAKEFIPERWLSDANGSAGEDVIPASAKEIQAYRNLLTFSDGPRTCLGKNFALAEFKSVLSVLIKNYRFEFSDGPDTKIELARGLLPRPKIEGSIGPNVPLKVQRVE</sequence>
<dbReference type="PRINTS" id="PR00463">
    <property type="entry name" value="EP450I"/>
</dbReference>
<evidence type="ECO:0000256" key="2">
    <source>
        <dbReference type="ARBA" id="ARBA00004370"/>
    </source>
</evidence>
<keyword evidence="11 13" id="KW-0503">Monooxygenase</keyword>
<dbReference type="InterPro" id="IPR001128">
    <property type="entry name" value="Cyt_P450"/>
</dbReference>
<dbReference type="Pfam" id="PF00067">
    <property type="entry name" value="p450"/>
    <property type="match status" value="1"/>
</dbReference>
<dbReference type="SUPFAM" id="SSF48264">
    <property type="entry name" value="Cytochrome P450"/>
    <property type="match status" value="1"/>
</dbReference>
<comment type="pathway">
    <text evidence="3">Secondary metabolite biosynthesis; terpenoid biosynthesis.</text>
</comment>
<comment type="cofactor">
    <cofactor evidence="1">
        <name>heme</name>
        <dbReference type="ChEBI" id="CHEBI:30413"/>
    </cofactor>
</comment>
<evidence type="ECO:0008006" key="16">
    <source>
        <dbReference type="Google" id="ProtNLM"/>
    </source>
</evidence>
<protein>
    <recommendedName>
        <fullName evidence="16">Cytochrome P450</fullName>
    </recommendedName>
</protein>
<evidence type="ECO:0000256" key="3">
    <source>
        <dbReference type="ARBA" id="ARBA00004721"/>
    </source>
</evidence>
<comment type="similarity">
    <text evidence="4 13">Belongs to the cytochrome P450 family.</text>
</comment>
<dbReference type="PROSITE" id="PS00086">
    <property type="entry name" value="CYTOCHROME_P450"/>
    <property type="match status" value="1"/>
</dbReference>
<evidence type="ECO:0000256" key="1">
    <source>
        <dbReference type="ARBA" id="ARBA00001971"/>
    </source>
</evidence>
<keyword evidence="12" id="KW-0472">Membrane</keyword>
<keyword evidence="7 13" id="KW-0479">Metal-binding</keyword>
<keyword evidence="6" id="KW-0812">Transmembrane</keyword>
<dbReference type="EMBL" id="JBBXMP010000389">
    <property type="protein sequence ID" value="KAL0058003.1"/>
    <property type="molecule type" value="Genomic_DNA"/>
</dbReference>
<evidence type="ECO:0000256" key="8">
    <source>
        <dbReference type="ARBA" id="ARBA00022989"/>
    </source>
</evidence>
<keyword evidence="5 13" id="KW-0349">Heme</keyword>
<reference evidence="14 15" key="1">
    <citation type="submission" date="2024-05" db="EMBL/GenBank/DDBJ databases">
        <title>A draft genome resource for the thread blight pathogen Marasmius tenuissimus strain MS-2.</title>
        <authorList>
            <person name="Yulfo-Soto G.E."/>
            <person name="Baruah I.K."/>
            <person name="Amoako-Attah I."/>
            <person name="Bukari Y."/>
            <person name="Meinhardt L.W."/>
            <person name="Bailey B.A."/>
            <person name="Cohen S.P."/>
        </authorList>
    </citation>
    <scope>NUCLEOTIDE SEQUENCE [LARGE SCALE GENOMIC DNA]</scope>
    <source>
        <strain evidence="14 15">MS-2</strain>
    </source>
</reference>
<dbReference type="Gene3D" id="1.10.630.10">
    <property type="entry name" value="Cytochrome P450"/>
    <property type="match status" value="1"/>
</dbReference>
<evidence type="ECO:0000256" key="13">
    <source>
        <dbReference type="RuleBase" id="RU000461"/>
    </source>
</evidence>
<keyword evidence="10 13" id="KW-0408">Iron</keyword>
<dbReference type="InterPro" id="IPR002401">
    <property type="entry name" value="Cyt_P450_E_grp-I"/>
</dbReference>
<keyword evidence="9 13" id="KW-0560">Oxidoreductase</keyword>
<gene>
    <name evidence="14" type="ORF">AAF712_015339</name>
</gene>